<organism evidence="12 13">
    <name type="scientific">Glacieibacterium frigidum</name>
    <dbReference type="NCBI Taxonomy" id="2593303"/>
    <lineage>
        <taxon>Bacteria</taxon>
        <taxon>Pseudomonadati</taxon>
        <taxon>Pseudomonadota</taxon>
        <taxon>Alphaproteobacteria</taxon>
        <taxon>Sphingomonadales</taxon>
        <taxon>Sphingosinicellaceae</taxon>
        <taxon>Glacieibacterium</taxon>
    </lineage>
</organism>
<accession>A0A552UH69</accession>
<keyword evidence="4 9" id="KW-0812">Transmembrane</keyword>
<evidence type="ECO:0000256" key="5">
    <source>
        <dbReference type="ARBA" id="ARBA00022906"/>
    </source>
</evidence>
<evidence type="ECO:0000313" key="12">
    <source>
        <dbReference type="EMBL" id="TRW17527.1"/>
    </source>
</evidence>
<dbReference type="SUPFAM" id="SSF161111">
    <property type="entry name" value="Cation efflux protein transmembrane domain-like"/>
    <property type="match status" value="1"/>
</dbReference>
<evidence type="ECO:0000313" key="13">
    <source>
        <dbReference type="Proteomes" id="UP000317894"/>
    </source>
</evidence>
<proteinExistence type="inferred from homology"/>
<keyword evidence="13" id="KW-1185">Reference proteome</keyword>
<evidence type="ECO:0000256" key="2">
    <source>
        <dbReference type="ARBA" id="ARBA00008873"/>
    </source>
</evidence>
<dbReference type="PANTHER" id="PTHR11562">
    <property type="entry name" value="CATION EFFLUX PROTEIN/ ZINC TRANSPORTER"/>
    <property type="match status" value="1"/>
</dbReference>
<protein>
    <submittedName>
        <fullName evidence="12">Cation transporter</fullName>
    </submittedName>
</protein>
<keyword evidence="5" id="KW-0862">Zinc</keyword>
<feature type="transmembrane region" description="Helical" evidence="9">
    <location>
        <begin position="179"/>
        <end position="201"/>
    </location>
</feature>
<dbReference type="InterPro" id="IPR050681">
    <property type="entry name" value="CDF/SLC30A"/>
</dbReference>
<evidence type="ECO:0000256" key="1">
    <source>
        <dbReference type="ARBA" id="ARBA00004141"/>
    </source>
</evidence>
<reference evidence="12 13" key="1">
    <citation type="submission" date="2019-07" db="EMBL/GenBank/DDBJ databases">
        <title>Novel species isolated from glacier.</title>
        <authorList>
            <person name="Liu Q."/>
            <person name="Xin Y.-H."/>
        </authorList>
    </citation>
    <scope>NUCLEOTIDE SEQUENCE [LARGE SCALE GENOMIC DNA]</scope>
    <source>
        <strain evidence="12 13">LB1R16</strain>
    </source>
</reference>
<keyword evidence="5" id="KW-0864">Zinc transport</keyword>
<sequence>MAHDHAHDHAPADFGRAFAIGIALNVGFVIVEAGYGLASGSLALVADAGHNASDVLGLLLAWGAAWATKRRPTTAFTFGWRRSSIMAALINAVALMMAVAVIAVEAVQRFNDPRPIATTTVMAVAAAGIAVNGITAWLFARGRKGDLNIRAAFQHMVADAAVSAGVVVAAFAISRTGWLWLDPVVSIAIAALIAVGSWGLLRESARLSLDAVPEGVDCKGIEAYLQGLPGVTAVHHLHVWPISTTEVALTVHLDVTDAGPHDALLHRIGDDLEHRFKIAHPTIQIETDAAACAFGHAHA</sequence>
<dbReference type="InterPro" id="IPR036837">
    <property type="entry name" value="Cation_efflux_CTD_sf"/>
</dbReference>
<comment type="similarity">
    <text evidence="2">Belongs to the cation diffusion facilitator (CDF) transporter (TC 2.A.4) family. SLC30A subfamily.</text>
</comment>
<dbReference type="EMBL" id="VJWA01000001">
    <property type="protein sequence ID" value="TRW17527.1"/>
    <property type="molecule type" value="Genomic_DNA"/>
</dbReference>
<dbReference type="Proteomes" id="UP000317894">
    <property type="component" value="Unassembled WGS sequence"/>
</dbReference>
<feature type="transmembrane region" description="Helical" evidence="9">
    <location>
        <begin position="152"/>
        <end position="173"/>
    </location>
</feature>
<keyword evidence="6 9" id="KW-1133">Transmembrane helix</keyword>
<dbReference type="OrthoDB" id="9809646at2"/>
<dbReference type="GO" id="GO:0005886">
    <property type="term" value="C:plasma membrane"/>
    <property type="evidence" value="ECO:0007669"/>
    <property type="project" value="TreeGrafter"/>
</dbReference>
<keyword evidence="7" id="KW-0406">Ion transport</keyword>
<dbReference type="GO" id="GO:0005385">
    <property type="term" value="F:zinc ion transmembrane transporter activity"/>
    <property type="evidence" value="ECO:0007669"/>
    <property type="project" value="TreeGrafter"/>
</dbReference>
<keyword evidence="8 9" id="KW-0472">Membrane</keyword>
<evidence type="ECO:0000259" key="10">
    <source>
        <dbReference type="Pfam" id="PF01545"/>
    </source>
</evidence>
<dbReference type="RefSeq" id="WP_143555072.1">
    <property type="nucleotide sequence ID" value="NZ_VJWA01000001.1"/>
</dbReference>
<dbReference type="AlphaFoldDB" id="A0A552UH69"/>
<name>A0A552UH69_9SPHN</name>
<evidence type="ECO:0000259" key="11">
    <source>
        <dbReference type="Pfam" id="PF16916"/>
    </source>
</evidence>
<dbReference type="PANTHER" id="PTHR11562:SF17">
    <property type="entry name" value="RE54080P-RELATED"/>
    <property type="match status" value="1"/>
</dbReference>
<evidence type="ECO:0000256" key="7">
    <source>
        <dbReference type="ARBA" id="ARBA00023065"/>
    </source>
</evidence>
<feature type="transmembrane region" description="Helical" evidence="9">
    <location>
        <begin position="116"/>
        <end position="140"/>
    </location>
</feature>
<evidence type="ECO:0000256" key="9">
    <source>
        <dbReference type="SAM" id="Phobius"/>
    </source>
</evidence>
<dbReference type="Pfam" id="PF01545">
    <property type="entry name" value="Cation_efflux"/>
    <property type="match status" value="1"/>
</dbReference>
<gene>
    <name evidence="12" type="ORF">FMM06_05070</name>
</gene>
<keyword evidence="3" id="KW-0813">Transport</keyword>
<evidence type="ECO:0000256" key="8">
    <source>
        <dbReference type="ARBA" id="ARBA00023136"/>
    </source>
</evidence>
<feature type="domain" description="Cation efflux protein cytoplasmic" evidence="11">
    <location>
        <begin position="213"/>
        <end position="287"/>
    </location>
</feature>
<dbReference type="InterPro" id="IPR002524">
    <property type="entry name" value="Cation_efflux"/>
</dbReference>
<dbReference type="InterPro" id="IPR027470">
    <property type="entry name" value="Cation_efflux_CTD"/>
</dbReference>
<evidence type="ECO:0000256" key="4">
    <source>
        <dbReference type="ARBA" id="ARBA00022692"/>
    </source>
</evidence>
<evidence type="ECO:0000256" key="3">
    <source>
        <dbReference type="ARBA" id="ARBA00022448"/>
    </source>
</evidence>
<dbReference type="InterPro" id="IPR027469">
    <property type="entry name" value="Cation_efflux_TMD_sf"/>
</dbReference>
<feature type="transmembrane region" description="Helical" evidence="9">
    <location>
        <begin position="85"/>
        <end position="104"/>
    </location>
</feature>
<dbReference type="SUPFAM" id="SSF160240">
    <property type="entry name" value="Cation efflux protein cytoplasmic domain-like"/>
    <property type="match status" value="1"/>
</dbReference>
<dbReference type="InterPro" id="IPR058533">
    <property type="entry name" value="Cation_efflux_TM"/>
</dbReference>
<dbReference type="Gene3D" id="1.20.1510.10">
    <property type="entry name" value="Cation efflux protein transmembrane domain"/>
    <property type="match status" value="1"/>
</dbReference>
<evidence type="ECO:0000256" key="6">
    <source>
        <dbReference type="ARBA" id="ARBA00022989"/>
    </source>
</evidence>
<dbReference type="Pfam" id="PF16916">
    <property type="entry name" value="ZT_dimer"/>
    <property type="match status" value="1"/>
</dbReference>
<dbReference type="NCBIfam" id="TIGR01297">
    <property type="entry name" value="CDF"/>
    <property type="match status" value="1"/>
</dbReference>
<feature type="domain" description="Cation efflux protein transmembrane" evidence="10">
    <location>
        <begin position="20"/>
        <end position="206"/>
    </location>
</feature>
<comment type="subcellular location">
    <subcellularLocation>
        <location evidence="1">Membrane</location>
        <topology evidence="1">Multi-pass membrane protein</topology>
    </subcellularLocation>
</comment>
<comment type="caution">
    <text evidence="12">The sequence shown here is derived from an EMBL/GenBank/DDBJ whole genome shotgun (WGS) entry which is preliminary data.</text>
</comment>